<organism evidence="4">
    <name type="scientific">Magnetospirillum gryphiswaldense</name>
    <dbReference type="NCBI Taxonomy" id="55518"/>
    <lineage>
        <taxon>Bacteria</taxon>
        <taxon>Pseudomonadati</taxon>
        <taxon>Pseudomonadota</taxon>
        <taxon>Alphaproteobacteria</taxon>
        <taxon>Rhodospirillales</taxon>
        <taxon>Rhodospirillaceae</taxon>
        <taxon>Magnetospirillum</taxon>
    </lineage>
</organism>
<name>A4TZ27_9PROT</name>
<gene>
    <name evidence="4" type="ORF">MGR_1540</name>
</gene>
<evidence type="ECO:0000256" key="1">
    <source>
        <dbReference type="ARBA" id="ARBA00022729"/>
    </source>
</evidence>
<sequence>MPKWGDHGDASLNIWGVFSANIDAAIVPCKLETVNLKESRPPMRYFASIAFVLMALAGCARHPLPDVMAPSSIGDFTEGYVLEPGNRIRVIVFNEQNLSGEFQIDSAGNLSMPLIGTVRATGVTAHTLVGRIEEVLTRSSYMRNPKVAVEVLSYRPFYVLGEVKLPGEFSYLAGMTVLSAVARAGGYDYRARENEVILVRIIDGKEQQFRAIERTPILPGDIIRVTERYF</sequence>
<evidence type="ECO:0000313" key="4">
    <source>
        <dbReference type="EMBL" id="CAM75884.1"/>
    </source>
</evidence>
<dbReference type="InterPro" id="IPR019554">
    <property type="entry name" value="Soluble_ligand-bd"/>
</dbReference>
<dbReference type="EMBL" id="CU459003">
    <property type="protein sequence ID" value="CAM75884.1"/>
    <property type="molecule type" value="Genomic_DNA"/>
</dbReference>
<accession>A4TZ27</accession>
<evidence type="ECO:0000259" key="2">
    <source>
        <dbReference type="Pfam" id="PF02563"/>
    </source>
</evidence>
<proteinExistence type="predicted"/>
<feature type="domain" description="Polysaccharide export protein N-terminal" evidence="2">
    <location>
        <begin position="78"/>
        <end position="151"/>
    </location>
</feature>
<dbReference type="Pfam" id="PF10531">
    <property type="entry name" value="SLBB"/>
    <property type="match status" value="1"/>
</dbReference>
<dbReference type="Pfam" id="PF02563">
    <property type="entry name" value="Poly_export"/>
    <property type="match status" value="1"/>
</dbReference>
<reference evidence="4" key="1">
    <citation type="journal article" date="2007" name="J. Bacteriol.">
        <title>Comparative genome analysis of four magnetotactic bacteria reveals a complex set of group-specific genes implicated in magnetosome biomineralization and function.</title>
        <authorList>
            <person name="Richter M."/>
            <person name="Kube M."/>
            <person name="Bazylinski D.A."/>
            <person name="Lombardot T."/>
            <person name="Gloeckner F.O."/>
            <person name="Reinhardt R."/>
            <person name="Schueler D."/>
        </authorList>
    </citation>
    <scope>NUCLEOTIDE SEQUENCE</scope>
    <source>
        <strain evidence="4">MSR-1</strain>
    </source>
</reference>
<evidence type="ECO:0000259" key="3">
    <source>
        <dbReference type="Pfam" id="PF10531"/>
    </source>
</evidence>
<dbReference type="GO" id="GO:0015159">
    <property type="term" value="F:polysaccharide transmembrane transporter activity"/>
    <property type="evidence" value="ECO:0007669"/>
    <property type="project" value="InterPro"/>
</dbReference>
<dbReference type="Gene3D" id="3.10.560.10">
    <property type="entry name" value="Outer membrane lipoprotein wza domain like"/>
    <property type="match status" value="1"/>
</dbReference>
<dbReference type="Gene3D" id="3.30.1950.10">
    <property type="entry name" value="wza like domain"/>
    <property type="match status" value="1"/>
</dbReference>
<feature type="domain" description="Soluble ligand binding" evidence="3">
    <location>
        <begin position="157"/>
        <end position="206"/>
    </location>
</feature>
<dbReference type="AlphaFoldDB" id="A4TZ27"/>
<dbReference type="PANTHER" id="PTHR33619">
    <property type="entry name" value="POLYSACCHARIDE EXPORT PROTEIN GFCE-RELATED"/>
    <property type="match status" value="1"/>
</dbReference>
<dbReference type="InterPro" id="IPR003715">
    <property type="entry name" value="Poly_export_N"/>
</dbReference>
<dbReference type="InterPro" id="IPR049712">
    <property type="entry name" value="Poly_export"/>
</dbReference>
<protein>
    <submittedName>
        <fullName evidence="4">Polysaccharide export protein</fullName>
    </submittedName>
</protein>
<dbReference type="PANTHER" id="PTHR33619:SF3">
    <property type="entry name" value="POLYSACCHARIDE EXPORT PROTEIN GFCE-RELATED"/>
    <property type="match status" value="1"/>
</dbReference>
<keyword evidence="1" id="KW-0732">Signal</keyword>